<dbReference type="GO" id="GO:0016705">
    <property type="term" value="F:oxidoreductase activity, acting on paired donors, with incorporation or reduction of molecular oxygen"/>
    <property type="evidence" value="ECO:0007669"/>
    <property type="project" value="UniProtKB-UniRule"/>
</dbReference>
<comment type="function">
    <text evidence="1">Catalyzes oxygen-dependent 5-hydroxyuridine (ho5U) modification at position 34 in tRNAs.</text>
</comment>
<gene>
    <name evidence="1" type="primary">trhO</name>
    <name evidence="3" type="ORF">GGR04_002649</name>
</gene>
<dbReference type="NCBIfam" id="NF001136">
    <property type="entry name" value="PRK00142.1-4"/>
    <property type="match status" value="1"/>
</dbReference>
<comment type="catalytic activity">
    <reaction evidence="1">
        <text>uridine(34) in tRNA + AH2 + O2 = 5-hydroxyuridine(34) in tRNA + A + H2O</text>
        <dbReference type="Rhea" id="RHEA:64224"/>
        <dbReference type="Rhea" id="RHEA-COMP:11727"/>
        <dbReference type="Rhea" id="RHEA-COMP:13381"/>
        <dbReference type="ChEBI" id="CHEBI:13193"/>
        <dbReference type="ChEBI" id="CHEBI:15377"/>
        <dbReference type="ChEBI" id="CHEBI:15379"/>
        <dbReference type="ChEBI" id="CHEBI:17499"/>
        <dbReference type="ChEBI" id="CHEBI:65315"/>
        <dbReference type="ChEBI" id="CHEBI:136877"/>
    </reaction>
</comment>
<dbReference type="SMART" id="SM00450">
    <property type="entry name" value="RHOD"/>
    <property type="match status" value="1"/>
</dbReference>
<dbReference type="Pfam" id="PF00581">
    <property type="entry name" value="Rhodanese"/>
    <property type="match status" value="1"/>
</dbReference>
<dbReference type="SUPFAM" id="SSF52821">
    <property type="entry name" value="Rhodanese/Cell cycle control phosphatase"/>
    <property type="match status" value="1"/>
</dbReference>
<evidence type="ECO:0000256" key="1">
    <source>
        <dbReference type="HAMAP-Rule" id="MF_00469"/>
    </source>
</evidence>
<organism evidence="3 4">
    <name type="scientific">Aureimonas pseudogalii</name>
    <dbReference type="NCBI Taxonomy" id="1744844"/>
    <lineage>
        <taxon>Bacteria</taxon>
        <taxon>Pseudomonadati</taxon>
        <taxon>Pseudomonadota</taxon>
        <taxon>Alphaproteobacteria</taxon>
        <taxon>Hyphomicrobiales</taxon>
        <taxon>Aurantimonadaceae</taxon>
        <taxon>Aureimonas</taxon>
    </lineage>
</organism>
<dbReference type="InterPro" id="IPR036873">
    <property type="entry name" value="Rhodanese-like_dom_sf"/>
</dbReference>
<dbReference type="CDD" id="cd01518">
    <property type="entry name" value="RHOD_YceA"/>
    <property type="match status" value="1"/>
</dbReference>
<sequence>MTWTIAALYRFVPIADLPAERAHLLAYLEARGVYGTLLLAGEGVNGTIAGAREAIDEVVTELDRRLGIRQGEVKFSQASVRPFVRLKVRIRPEIITMRAPEADPSVRVGTYVRPEDWNAVIDDPKVLVLDTRNRYETRVGTFANAVDPGIDSFTEFKAFVETELDPARHSKVAMFCTGGIRCEKASSFMLAKGFREVFHLKGGILQYLEDVPEAESRWNGECYVFDARTAVGPAVAEAEWHRCFGCGEPLTPEETKLATYEEGVSCLHCAERLLPARAEGLRMRHRQRQR</sequence>
<dbReference type="HAMAP" id="MF_00469">
    <property type="entry name" value="TrhO"/>
    <property type="match status" value="1"/>
</dbReference>
<dbReference type="AlphaFoldDB" id="A0A7W6H5A7"/>
<reference evidence="3 4" key="1">
    <citation type="submission" date="2020-08" db="EMBL/GenBank/DDBJ databases">
        <title>Genomic Encyclopedia of Type Strains, Phase IV (KMG-IV): sequencing the most valuable type-strain genomes for metagenomic binning, comparative biology and taxonomic classification.</title>
        <authorList>
            <person name="Goeker M."/>
        </authorList>
    </citation>
    <scope>NUCLEOTIDE SEQUENCE [LARGE SCALE GENOMIC DNA]</scope>
    <source>
        <strain evidence="3 4">DSM 102238</strain>
    </source>
</reference>
<dbReference type="EMBL" id="JACIEK010000006">
    <property type="protein sequence ID" value="MBB3998801.1"/>
    <property type="molecule type" value="Genomic_DNA"/>
</dbReference>
<dbReference type="Proteomes" id="UP000542776">
    <property type="component" value="Unassembled WGS sequence"/>
</dbReference>
<evidence type="ECO:0000313" key="4">
    <source>
        <dbReference type="Proteomes" id="UP000542776"/>
    </source>
</evidence>
<accession>A0A7W6H5A7</accession>
<dbReference type="Pfam" id="PF17773">
    <property type="entry name" value="UPF0176_N"/>
    <property type="match status" value="1"/>
</dbReference>
<dbReference type="InterPro" id="IPR020936">
    <property type="entry name" value="TrhO"/>
</dbReference>
<dbReference type="InterPro" id="IPR040503">
    <property type="entry name" value="TRHO_N"/>
</dbReference>
<keyword evidence="1" id="KW-0560">Oxidoreductase</keyword>
<keyword evidence="4" id="KW-1185">Reference proteome</keyword>
<proteinExistence type="inferred from homology"/>
<dbReference type="GO" id="GO:0006400">
    <property type="term" value="P:tRNA modification"/>
    <property type="evidence" value="ECO:0007669"/>
    <property type="project" value="UniProtKB-UniRule"/>
</dbReference>
<dbReference type="PANTHER" id="PTHR43268">
    <property type="entry name" value="THIOSULFATE SULFURTRANSFERASE/RHODANESE-LIKE DOMAIN-CONTAINING PROTEIN 2"/>
    <property type="match status" value="1"/>
</dbReference>
<protein>
    <recommendedName>
        <fullName evidence="1">tRNA uridine(34) hydroxylase</fullName>
        <ecNumber evidence="1">1.14.-.-</ecNumber>
    </recommendedName>
    <alternativeName>
        <fullName evidence="1">tRNA hydroxylation protein O</fullName>
    </alternativeName>
</protein>
<name>A0A7W6H5A7_9HYPH</name>
<dbReference type="RefSeq" id="WP_183200320.1">
    <property type="nucleotide sequence ID" value="NZ_JACIEK010000006.1"/>
</dbReference>
<dbReference type="InterPro" id="IPR001763">
    <property type="entry name" value="Rhodanese-like_dom"/>
</dbReference>
<evidence type="ECO:0000313" key="3">
    <source>
        <dbReference type="EMBL" id="MBB3998801.1"/>
    </source>
</evidence>
<keyword evidence="1" id="KW-0819">tRNA processing</keyword>
<feature type="domain" description="Rhodanese" evidence="2">
    <location>
        <begin position="122"/>
        <end position="216"/>
    </location>
</feature>
<comment type="similarity">
    <text evidence="1">Belongs to the TrhO family.</text>
</comment>
<dbReference type="EC" id="1.14.-.-" evidence="1"/>
<evidence type="ECO:0000259" key="2">
    <source>
        <dbReference type="PROSITE" id="PS50206"/>
    </source>
</evidence>
<dbReference type="PANTHER" id="PTHR43268:SF3">
    <property type="entry name" value="RHODANESE-LIKE DOMAIN-CONTAINING PROTEIN 7-RELATED"/>
    <property type="match status" value="1"/>
</dbReference>
<comment type="caution">
    <text evidence="3">The sequence shown here is derived from an EMBL/GenBank/DDBJ whole genome shotgun (WGS) entry which is preliminary data.</text>
</comment>
<dbReference type="Gene3D" id="3.30.70.100">
    <property type="match status" value="1"/>
</dbReference>
<dbReference type="Gene3D" id="3.40.250.10">
    <property type="entry name" value="Rhodanese-like domain"/>
    <property type="match status" value="1"/>
</dbReference>
<dbReference type="PROSITE" id="PS50206">
    <property type="entry name" value="RHODANESE_3"/>
    <property type="match status" value="1"/>
</dbReference>